<name>A0AAV7MA91_PLEWA</name>
<proteinExistence type="predicted"/>
<reference evidence="1" key="1">
    <citation type="journal article" date="2022" name="bioRxiv">
        <title>Sequencing and chromosome-scale assembly of the giantPleurodeles waltlgenome.</title>
        <authorList>
            <person name="Brown T."/>
            <person name="Elewa A."/>
            <person name="Iarovenko S."/>
            <person name="Subramanian E."/>
            <person name="Araus A.J."/>
            <person name="Petzold A."/>
            <person name="Susuki M."/>
            <person name="Suzuki K.-i.T."/>
            <person name="Hayashi T."/>
            <person name="Toyoda A."/>
            <person name="Oliveira C."/>
            <person name="Osipova E."/>
            <person name="Leigh N.D."/>
            <person name="Simon A."/>
            <person name="Yun M.H."/>
        </authorList>
    </citation>
    <scope>NUCLEOTIDE SEQUENCE</scope>
    <source>
        <strain evidence="1">20211129_DDA</strain>
        <tissue evidence="1">Liver</tissue>
    </source>
</reference>
<sequence length="87" mass="9369">MLLSPAARDNIVLCCLGNGGGWSQPPEMHVARCFLPLRGTTEPVPYYLGNVGGVEPARRDVRIARSFLPMRGTTEPLPCCLWNSGGA</sequence>
<accession>A0AAV7MA91</accession>
<protein>
    <submittedName>
        <fullName evidence="1">Uncharacterized protein</fullName>
    </submittedName>
</protein>
<evidence type="ECO:0000313" key="2">
    <source>
        <dbReference type="Proteomes" id="UP001066276"/>
    </source>
</evidence>
<keyword evidence="2" id="KW-1185">Reference proteome</keyword>
<comment type="caution">
    <text evidence="1">The sequence shown here is derived from an EMBL/GenBank/DDBJ whole genome shotgun (WGS) entry which is preliminary data.</text>
</comment>
<dbReference type="EMBL" id="JANPWB010000014">
    <property type="protein sequence ID" value="KAJ1098053.1"/>
    <property type="molecule type" value="Genomic_DNA"/>
</dbReference>
<evidence type="ECO:0000313" key="1">
    <source>
        <dbReference type="EMBL" id="KAJ1098053.1"/>
    </source>
</evidence>
<gene>
    <name evidence="1" type="ORF">NDU88_003169</name>
</gene>
<dbReference type="AlphaFoldDB" id="A0AAV7MA91"/>
<dbReference type="Proteomes" id="UP001066276">
    <property type="component" value="Chromosome 10"/>
</dbReference>
<organism evidence="1 2">
    <name type="scientific">Pleurodeles waltl</name>
    <name type="common">Iberian ribbed newt</name>
    <dbReference type="NCBI Taxonomy" id="8319"/>
    <lineage>
        <taxon>Eukaryota</taxon>
        <taxon>Metazoa</taxon>
        <taxon>Chordata</taxon>
        <taxon>Craniata</taxon>
        <taxon>Vertebrata</taxon>
        <taxon>Euteleostomi</taxon>
        <taxon>Amphibia</taxon>
        <taxon>Batrachia</taxon>
        <taxon>Caudata</taxon>
        <taxon>Salamandroidea</taxon>
        <taxon>Salamandridae</taxon>
        <taxon>Pleurodelinae</taxon>
        <taxon>Pleurodeles</taxon>
    </lineage>
</organism>